<name>A0A6P2SRR9_BURL3</name>
<organism evidence="1 2">
    <name type="scientific">Burkholderia lata (strain ATCC 17760 / DSM 23089 / LMG 22485 / NCIMB 9086 / R18194 / 383)</name>
    <dbReference type="NCBI Taxonomy" id="482957"/>
    <lineage>
        <taxon>Bacteria</taxon>
        <taxon>Pseudomonadati</taxon>
        <taxon>Pseudomonadota</taxon>
        <taxon>Betaproteobacteria</taxon>
        <taxon>Burkholderiales</taxon>
        <taxon>Burkholderiaceae</taxon>
        <taxon>Burkholderia</taxon>
        <taxon>Burkholderia cepacia complex</taxon>
    </lineage>
</organism>
<dbReference type="Proteomes" id="UP000494174">
    <property type="component" value="Unassembled WGS sequence"/>
</dbReference>
<evidence type="ECO:0000313" key="2">
    <source>
        <dbReference type="Proteomes" id="UP000494174"/>
    </source>
</evidence>
<dbReference type="EMBL" id="CABVPU010000062">
    <property type="protein sequence ID" value="VWC48913.1"/>
    <property type="molecule type" value="Genomic_DNA"/>
</dbReference>
<proteinExistence type="predicted"/>
<gene>
    <name evidence="1" type="ORF">BLA15945_07718</name>
</gene>
<evidence type="ECO:0000313" key="1">
    <source>
        <dbReference type="EMBL" id="VWC48913.1"/>
    </source>
</evidence>
<accession>A0A6P2SRR9</accession>
<sequence>MGCDMTEPKAIRKNSRNDAGTQIVGIRMTPALAQEVKMEATKRGITLKTLFAELWEGHKRAVQS</sequence>
<protein>
    <submittedName>
        <fullName evidence="1">Uncharacterized protein</fullName>
    </submittedName>
</protein>
<dbReference type="AlphaFoldDB" id="A0A6P2SRR9"/>
<reference evidence="1 2" key="1">
    <citation type="submission" date="2019-09" db="EMBL/GenBank/DDBJ databases">
        <authorList>
            <person name="Depoorter E."/>
        </authorList>
    </citation>
    <scope>NUCLEOTIDE SEQUENCE [LARGE SCALE GENOMIC DNA]</scope>
    <source>
        <strain evidence="1">R-15945</strain>
    </source>
</reference>